<protein>
    <submittedName>
        <fullName evidence="1">Unnamed protein product</fullName>
    </submittedName>
</protein>
<dbReference type="Proteomes" id="UP001165064">
    <property type="component" value="Unassembled WGS sequence"/>
</dbReference>
<comment type="caution">
    <text evidence="1">The sequence shown here is derived from an EMBL/GenBank/DDBJ whole genome shotgun (WGS) entry which is preliminary data.</text>
</comment>
<evidence type="ECO:0000313" key="2">
    <source>
        <dbReference type="Proteomes" id="UP001165064"/>
    </source>
</evidence>
<keyword evidence="2" id="KW-1185">Reference proteome</keyword>
<organism evidence="1 2">
    <name type="scientific">Ambrosiozyma monospora</name>
    <name type="common">Yeast</name>
    <name type="synonym">Endomycopsis monosporus</name>
    <dbReference type="NCBI Taxonomy" id="43982"/>
    <lineage>
        <taxon>Eukaryota</taxon>
        <taxon>Fungi</taxon>
        <taxon>Dikarya</taxon>
        <taxon>Ascomycota</taxon>
        <taxon>Saccharomycotina</taxon>
        <taxon>Pichiomycetes</taxon>
        <taxon>Pichiales</taxon>
        <taxon>Pichiaceae</taxon>
        <taxon>Ambrosiozyma</taxon>
    </lineage>
</organism>
<reference evidence="1" key="1">
    <citation type="submission" date="2023-04" db="EMBL/GenBank/DDBJ databases">
        <title>Ambrosiozyma monospora NBRC 10751.</title>
        <authorList>
            <person name="Ichikawa N."/>
            <person name="Sato H."/>
            <person name="Tonouchi N."/>
        </authorList>
    </citation>
    <scope>NUCLEOTIDE SEQUENCE</scope>
    <source>
        <strain evidence="1">NBRC 10751</strain>
    </source>
</reference>
<proteinExistence type="predicted"/>
<sequence>MDQFDLHVIARYIRFPQVILKTKDYCVFTNLEAWTILIARFASKALNKDLANDFNLPNSGISKLIKRLTQYLFLKFFRKIEFDQTLINADMISKYSTAIQTKGTEKSGETFDTLGVFAFIDGTHQSICKPGNHSDNGFYGAHGYCYKYQGVTAPNGFLIHVSPAAGGNLHDSTILRQTQFLNRLDAHLPVTGTYHRITVIKVILTCTQGSSHHSKSTMFHLWKRHFKWLNQVDLL</sequence>
<dbReference type="EMBL" id="BSXS01011455">
    <property type="protein sequence ID" value="GMF00543.1"/>
    <property type="molecule type" value="Genomic_DNA"/>
</dbReference>
<accession>A0ACB5U3S6</accession>
<gene>
    <name evidence="1" type="ORF">Amon02_001103100</name>
</gene>
<evidence type="ECO:0000313" key="1">
    <source>
        <dbReference type="EMBL" id="GMF00543.1"/>
    </source>
</evidence>
<name>A0ACB5U3S6_AMBMO</name>